<comment type="caution">
    <text evidence="1">The sequence shown here is derived from an EMBL/GenBank/DDBJ whole genome shotgun (WGS) entry which is preliminary data.</text>
</comment>
<proteinExistence type="predicted"/>
<protein>
    <submittedName>
        <fullName evidence="1">Uncharacterized protein</fullName>
    </submittedName>
</protein>
<reference evidence="1 2" key="1">
    <citation type="submission" date="2024-02" db="EMBL/GenBank/DDBJ databases">
        <title>de novo genome assembly of Solanum bulbocastanum strain 11H21.</title>
        <authorList>
            <person name="Hosaka A.J."/>
        </authorList>
    </citation>
    <scope>NUCLEOTIDE SEQUENCE [LARGE SCALE GENOMIC DNA]</scope>
    <source>
        <tissue evidence="1">Young leaves</tissue>
    </source>
</reference>
<dbReference type="Proteomes" id="UP001371456">
    <property type="component" value="Unassembled WGS sequence"/>
</dbReference>
<sequence>MKLSGKYAMKKMDNPTICFVFIPSSSTNDSPPSKSSETPPPMVVDASCRVKATIDPTLKDIQRYTTLVVETTFP</sequence>
<dbReference type="EMBL" id="JBANQN010000010">
    <property type="protein sequence ID" value="KAK6777723.1"/>
    <property type="molecule type" value="Genomic_DNA"/>
</dbReference>
<name>A0AAN8SXP8_SOLBU</name>
<keyword evidence="2" id="KW-1185">Reference proteome</keyword>
<dbReference type="AlphaFoldDB" id="A0AAN8SXP8"/>
<organism evidence="1 2">
    <name type="scientific">Solanum bulbocastanum</name>
    <name type="common">Wild potato</name>
    <dbReference type="NCBI Taxonomy" id="147425"/>
    <lineage>
        <taxon>Eukaryota</taxon>
        <taxon>Viridiplantae</taxon>
        <taxon>Streptophyta</taxon>
        <taxon>Embryophyta</taxon>
        <taxon>Tracheophyta</taxon>
        <taxon>Spermatophyta</taxon>
        <taxon>Magnoliopsida</taxon>
        <taxon>eudicotyledons</taxon>
        <taxon>Gunneridae</taxon>
        <taxon>Pentapetalae</taxon>
        <taxon>asterids</taxon>
        <taxon>lamiids</taxon>
        <taxon>Solanales</taxon>
        <taxon>Solanaceae</taxon>
        <taxon>Solanoideae</taxon>
        <taxon>Solaneae</taxon>
        <taxon>Solanum</taxon>
    </lineage>
</organism>
<accession>A0AAN8SXP8</accession>
<evidence type="ECO:0000313" key="1">
    <source>
        <dbReference type="EMBL" id="KAK6777723.1"/>
    </source>
</evidence>
<evidence type="ECO:0000313" key="2">
    <source>
        <dbReference type="Proteomes" id="UP001371456"/>
    </source>
</evidence>
<gene>
    <name evidence="1" type="ORF">RDI58_024441</name>
</gene>